<dbReference type="PRINTS" id="PR00622">
    <property type="entry name" value="HISTONEH3"/>
</dbReference>
<dbReference type="EMBL" id="JAFHKP010000016">
    <property type="protein sequence ID" value="KAG5482509.1"/>
    <property type="molecule type" value="Genomic_DNA"/>
</dbReference>
<keyword evidence="5" id="KW-1185">Reference proteome</keyword>
<dbReference type="Pfam" id="PF00125">
    <property type="entry name" value="Histone"/>
    <property type="match status" value="1"/>
</dbReference>
<feature type="compositionally biased region" description="Pro residues" evidence="2">
    <location>
        <begin position="100"/>
        <end position="114"/>
    </location>
</feature>
<dbReference type="GO" id="GO:0003677">
    <property type="term" value="F:DNA binding"/>
    <property type="evidence" value="ECO:0007669"/>
    <property type="project" value="InterPro"/>
</dbReference>
<dbReference type="PANTHER" id="PTHR11426">
    <property type="entry name" value="HISTONE H3"/>
    <property type="match status" value="1"/>
</dbReference>
<comment type="caution">
    <text evidence="4">The sequence shown here is derived from an EMBL/GenBank/DDBJ whole genome shotgun (WGS) entry which is preliminary data.</text>
</comment>
<dbReference type="KEGG" id="lenr:94172845"/>
<accession>A0A836KP59</accession>
<evidence type="ECO:0000313" key="4">
    <source>
        <dbReference type="EMBL" id="KAG5482509.1"/>
    </source>
</evidence>
<proteinExistence type="inferred from homology"/>
<sequence length="247" mass="27029">MCAAFSPHLRPPAWCVLWRKFGLSPFSLCAPLRSPLHPAHTSVLSSSSAASSPARLQLTAHRSLHPPSPQPHLPPPPPTPPTPHPLPTTMSRTKETAPSPATPPPPTPPTPHPLPTTMSRTKETARAKRTITSKKSKKAPSAASGVKKAHRRWRPGTCAIREIRKFQKSTSLLIQCAPFQRLVREVSSSQKEGLRFQSSAIMAIQEATEAYIVSLMADTNLACIHAKRVTIQPKDVQLALRLRGERH</sequence>
<dbReference type="GeneID" id="94172845"/>
<dbReference type="GO" id="GO:0046982">
    <property type="term" value="F:protein heterodimerization activity"/>
    <property type="evidence" value="ECO:0007669"/>
    <property type="project" value="InterPro"/>
</dbReference>
<dbReference type="AlphaFoldDB" id="A0A836KP59"/>
<organism evidence="4 5">
    <name type="scientific">Leishmania enriettii</name>
    <dbReference type="NCBI Taxonomy" id="5663"/>
    <lineage>
        <taxon>Eukaryota</taxon>
        <taxon>Discoba</taxon>
        <taxon>Euglenozoa</taxon>
        <taxon>Kinetoplastea</taxon>
        <taxon>Metakinetoplastina</taxon>
        <taxon>Trypanosomatida</taxon>
        <taxon>Trypanosomatidae</taxon>
        <taxon>Leishmaniinae</taxon>
        <taxon>Leishmania</taxon>
    </lineage>
</organism>
<evidence type="ECO:0000259" key="3">
    <source>
        <dbReference type="Pfam" id="PF00125"/>
    </source>
</evidence>
<dbReference type="InterPro" id="IPR007125">
    <property type="entry name" value="H2A/H2B/H3"/>
</dbReference>
<dbReference type="SMART" id="SM00428">
    <property type="entry name" value="H3"/>
    <property type="match status" value="1"/>
</dbReference>
<dbReference type="InterPro" id="IPR000164">
    <property type="entry name" value="Histone_H3/CENP-A"/>
</dbReference>
<gene>
    <name evidence="4" type="ORF">CUR178_05649</name>
</gene>
<dbReference type="FunFam" id="1.10.20.10:FF:000077">
    <property type="entry name" value="Histone H3 variant"/>
    <property type="match status" value="1"/>
</dbReference>
<dbReference type="InterPro" id="IPR009072">
    <property type="entry name" value="Histone-fold"/>
</dbReference>
<dbReference type="PROSITE" id="PS00959">
    <property type="entry name" value="HISTONE_H3_2"/>
    <property type="match status" value="1"/>
</dbReference>
<feature type="compositionally biased region" description="Basic residues" evidence="2">
    <location>
        <begin position="127"/>
        <end position="138"/>
    </location>
</feature>
<comment type="similarity">
    <text evidence="1">Belongs to the histone H3 family.</text>
</comment>
<feature type="region of interest" description="Disordered" evidence="2">
    <location>
        <begin position="37"/>
        <end position="152"/>
    </location>
</feature>
<feature type="domain" description="Core Histone H2A/H2B/H3" evidence="3">
    <location>
        <begin position="155"/>
        <end position="242"/>
    </location>
</feature>
<dbReference type="RefSeq" id="XP_067694199.1">
    <property type="nucleotide sequence ID" value="XM_067837335.1"/>
</dbReference>
<dbReference type="GO" id="GO:0000786">
    <property type="term" value="C:nucleosome"/>
    <property type="evidence" value="ECO:0007669"/>
    <property type="project" value="InterPro"/>
</dbReference>
<name>A0A836KP59_LEIEN</name>
<dbReference type="CDD" id="cd22911">
    <property type="entry name" value="HFD_H3"/>
    <property type="match status" value="1"/>
</dbReference>
<evidence type="ECO:0000256" key="2">
    <source>
        <dbReference type="SAM" id="MobiDB-lite"/>
    </source>
</evidence>
<dbReference type="Gene3D" id="1.10.20.10">
    <property type="entry name" value="Histone, subunit A"/>
    <property type="match status" value="1"/>
</dbReference>
<dbReference type="OrthoDB" id="4025405at2759"/>
<dbReference type="GO" id="GO:0030527">
    <property type="term" value="F:structural constituent of chromatin"/>
    <property type="evidence" value="ECO:0007669"/>
    <property type="project" value="InterPro"/>
</dbReference>
<evidence type="ECO:0000256" key="1">
    <source>
        <dbReference type="ARBA" id="ARBA00010343"/>
    </source>
</evidence>
<dbReference type="SUPFAM" id="SSF47113">
    <property type="entry name" value="Histone-fold"/>
    <property type="match status" value="1"/>
</dbReference>
<protein>
    <recommendedName>
        <fullName evidence="3">Core Histone H2A/H2B/H3 domain-containing protein</fullName>
    </recommendedName>
</protein>
<feature type="compositionally biased region" description="Pro residues" evidence="2">
    <location>
        <begin position="66"/>
        <end position="86"/>
    </location>
</feature>
<evidence type="ECO:0000313" key="5">
    <source>
        <dbReference type="Proteomes" id="UP000674179"/>
    </source>
</evidence>
<dbReference type="Proteomes" id="UP000674179">
    <property type="component" value="Chromosome 16"/>
</dbReference>
<reference evidence="4 5" key="1">
    <citation type="submission" date="2021-02" db="EMBL/GenBank/DDBJ databases">
        <title>Leishmania (Mundinia) enrietti genome sequencing and assembly.</title>
        <authorList>
            <person name="Almutairi H."/>
            <person name="Gatherer D."/>
        </authorList>
    </citation>
    <scope>NUCLEOTIDE SEQUENCE [LARGE SCALE GENOMIC DNA]</scope>
    <source>
        <strain evidence="4">CUR178</strain>
    </source>
</reference>